<sequence>MDLRTEKDIKHMILEDKWMMEVLQTAQTLKLSDWWVCAGFVRSKIWDHLHGFKQRTDLADIDVVYYNKDEISVAVEKNHEAALLKISPQLPWSVKNQARMHELNSSPPYLSSFDAIAHFPETATALAVKIDMNGELILASPWGIQDVIDMEVKPTPFIIENNDKKGIYQQRIEKKKWQETWPKLIVFGLDQNVIFNGNK</sequence>
<proteinExistence type="predicted"/>
<dbReference type="RefSeq" id="WP_307476669.1">
    <property type="nucleotide sequence ID" value="NZ_JAUSUB010000015.1"/>
</dbReference>
<evidence type="ECO:0000313" key="1">
    <source>
        <dbReference type="EMBL" id="MDQ0271486.1"/>
    </source>
</evidence>
<comment type="caution">
    <text evidence="1">The sequence shown here is derived from an EMBL/GenBank/DDBJ whole genome shotgun (WGS) entry which is preliminary data.</text>
</comment>
<accession>A0ABU0AJQ0</accession>
<keyword evidence="2" id="KW-1185">Reference proteome</keyword>
<protein>
    <recommendedName>
        <fullName evidence="3">Nucleotidyltransferase family protein</fullName>
    </recommendedName>
</protein>
<evidence type="ECO:0000313" key="2">
    <source>
        <dbReference type="Proteomes" id="UP001238088"/>
    </source>
</evidence>
<organism evidence="1 2">
    <name type="scientific">Cytobacillus purgationiresistens</name>
    <dbReference type="NCBI Taxonomy" id="863449"/>
    <lineage>
        <taxon>Bacteria</taxon>
        <taxon>Bacillati</taxon>
        <taxon>Bacillota</taxon>
        <taxon>Bacilli</taxon>
        <taxon>Bacillales</taxon>
        <taxon>Bacillaceae</taxon>
        <taxon>Cytobacillus</taxon>
    </lineage>
</organism>
<name>A0ABU0AJQ0_9BACI</name>
<dbReference type="InterPro" id="IPR009267">
    <property type="entry name" value="NTP_transf_6"/>
</dbReference>
<reference evidence="1 2" key="1">
    <citation type="submission" date="2023-07" db="EMBL/GenBank/DDBJ databases">
        <title>Genomic Encyclopedia of Type Strains, Phase IV (KMG-IV): sequencing the most valuable type-strain genomes for metagenomic binning, comparative biology and taxonomic classification.</title>
        <authorList>
            <person name="Goeker M."/>
        </authorList>
    </citation>
    <scope>NUCLEOTIDE SEQUENCE [LARGE SCALE GENOMIC DNA]</scope>
    <source>
        <strain evidence="1 2">DSM 23494</strain>
    </source>
</reference>
<gene>
    <name evidence="1" type="ORF">J2S17_003374</name>
</gene>
<dbReference type="PANTHER" id="PTHR39166:SF1">
    <property type="entry name" value="BLL1166 PROTEIN"/>
    <property type="match status" value="1"/>
</dbReference>
<evidence type="ECO:0008006" key="3">
    <source>
        <dbReference type="Google" id="ProtNLM"/>
    </source>
</evidence>
<dbReference type="Pfam" id="PF06042">
    <property type="entry name" value="NTP_transf_6"/>
    <property type="match status" value="1"/>
</dbReference>
<dbReference type="EMBL" id="JAUSUB010000015">
    <property type="protein sequence ID" value="MDQ0271486.1"/>
    <property type="molecule type" value="Genomic_DNA"/>
</dbReference>
<dbReference type="PANTHER" id="PTHR39166">
    <property type="entry name" value="BLL1166 PROTEIN"/>
    <property type="match status" value="1"/>
</dbReference>
<dbReference type="Proteomes" id="UP001238088">
    <property type="component" value="Unassembled WGS sequence"/>
</dbReference>